<dbReference type="Proteomes" id="UP001175228">
    <property type="component" value="Unassembled WGS sequence"/>
</dbReference>
<keyword evidence="2" id="KW-1133">Transmembrane helix</keyword>
<reference evidence="4" key="1">
    <citation type="submission" date="2023-06" db="EMBL/GenBank/DDBJ databases">
        <authorList>
            <consortium name="Lawrence Berkeley National Laboratory"/>
            <person name="Ahrendt S."/>
            <person name="Sahu N."/>
            <person name="Indic B."/>
            <person name="Wong-Bajracharya J."/>
            <person name="Merenyi Z."/>
            <person name="Ke H.-M."/>
            <person name="Monk M."/>
            <person name="Kocsube S."/>
            <person name="Drula E."/>
            <person name="Lipzen A."/>
            <person name="Balint B."/>
            <person name="Henrissat B."/>
            <person name="Andreopoulos B."/>
            <person name="Martin F.M."/>
            <person name="Harder C.B."/>
            <person name="Rigling D."/>
            <person name="Ford K.L."/>
            <person name="Foster G.D."/>
            <person name="Pangilinan J."/>
            <person name="Papanicolaou A."/>
            <person name="Barry K."/>
            <person name="LaButti K."/>
            <person name="Viragh M."/>
            <person name="Koriabine M."/>
            <person name="Yan M."/>
            <person name="Riley R."/>
            <person name="Champramary S."/>
            <person name="Plett K.L."/>
            <person name="Tsai I.J."/>
            <person name="Slot J."/>
            <person name="Sipos G."/>
            <person name="Plett J."/>
            <person name="Nagy L.G."/>
            <person name="Grigoriev I.V."/>
        </authorList>
    </citation>
    <scope>NUCLEOTIDE SEQUENCE</scope>
    <source>
        <strain evidence="4">HWK02</strain>
    </source>
</reference>
<keyword evidence="2" id="KW-0812">Transmembrane</keyword>
<dbReference type="AlphaFoldDB" id="A0AA39PWY3"/>
<feature type="compositionally biased region" description="Acidic residues" evidence="1">
    <location>
        <begin position="66"/>
        <end position="83"/>
    </location>
</feature>
<feature type="transmembrane region" description="Helical" evidence="2">
    <location>
        <begin position="152"/>
        <end position="170"/>
    </location>
</feature>
<feature type="compositionally biased region" description="Basic and acidic residues" evidence="1">
    <location>
        <begin position="52"/>
        <end position="65"/>
    </location>
</feature>
<keyword evidence="5" id="KW-1185">Reference proteome</keyword>
<evidence type="ECO:0000256" key="1">
    <source>
        <dbReference type="SAM" id="MobiDB-lite"/>
    </source>
</evidence>
<evidence type="ECO:0000256" key="2">
    <source>
        <dbReference type="SAM" id="Phobius"/>
    </source>
</evidence>
<evidence type="ECO:0000313" key="5">
    <source>
        <dbReference type="Proteomes" id="UP001175228"/>
    </source>
</evidence>
<evidence type="ECO:0000256" key="3">
    <source>
        <dbReference type="SAM" id="SignalP"/>
    </source>
</evidence>
<feature type="region of interest" description="Disordered" evidence="1">
    <location>
        <begin position="39"/>
        <end position="94"/>
    </location>
</feature>
<dbReference type="EMBL" id="JAUEPU010000031">
    <property type="protein sequence ID" value="KAK0492092.1"/>
    <property type="molecule type" value="Genomic_DNA"/>
</dbReference>
<comment type="caution">
    <text evidence="4">The sequence shown here is derived from an EMBL/GenBank/DDBJ whole genome shotgun (WGS) entry which is preliminary data.</text>
</comment>
<keyword evidence="3" id="KW-0732">Signal</keyword>
<feature type="chain" id="PRO_5041463484" evidence="3">
    <location>
        <begin position="25"/>
        <end position="182"/>
    </location>
</feature>
<feature type="signal peptide" evidence="3">
    <location>
        <begin position="1"/>
        <end position="24"/>
    </location>
</feature>
<keyword evidence="2" id="KW-0472">Membrane</keyword>
<gene>
    <name evidence="4" type="ORF">EDD18DRAFT_1184718</name>
</gene>
<evidence type="ECO:0000313" key="4">
    <source>
        <dbReference type="EMBL" id="KAK0492092.1"/>
    </source>
</evidence>
<sequence length="182" mass="20422">MKMLNIVSFNVVFVLLLLKKRSDWSGIVDIGTGQGGVVVHEDKGVEGPGIRGDGEHEERQAAHEIDSDEEKDVESGEEEEEDQGPAANTKVFGMKRSNPAVKKCNDTYDYKQKYPEDAPYEEASPAARVWKTYEDESGKHHVEIVQESRDNLNVLLVFLSLFVVLPFFVIKPCSRRVSSQPL</sequence>
<accession>A0AA39PWY3</accession>
<organism evidence="4 5">
    <name type="scientific">Armillaria luteobubalina</name>
    <dbReference type="NCBI Taxonomy" id="153913"/>
    <lineage>
        <taxon>Eukaryota</taxon>
        <taxon>Fungi</taxon>
        <taxon>Dikarya</taxon>
        <taxon>Basidiomycota</taxon>
        <taxon>Agaricomycotina</taxon>
        <taxon>Agaricomycetes</taxon>
        <taxon>Agaricomycetidae</taxon>
        <taxon>Agaricales</taxon>
        <taxon>Marasmiineae</taxon>
        <taxon>Physalacriaceae</taxon>
        <taxon>Armillaria</taxon>
    </lineage>
</organism>
<protein>
    <submittedName>
        <fullName evidence="4">Uncharacterized protein</fullName>
    </submittedName>
</protein>
<name>A0AA39PWY3_9AGAR</name>
<proteinExistence type="predicted"/>